<dbReference type="NCBIfam" id="NF007771">
    <property type="entry name" value="PRK10457.1"/>
    <property type="match status" value="1"/>
</dbReference>
<keyword evidence="5 7" id="KW-1133">Transmembrane helix</keyword>
<dbReference type="InterPro" id="IPR007341">
    <property type="entry name" value="Transgly_assoc"/>
</dbReference>
<accession>A0A0H2W1P6</accession>
<feature type="transmembrane region" description="Helical" evidence="7">
    <location>
        <begin position="83"/>
        <end position="102"/>
    </location>
</feature>
<reference evidence="9" key="1">
    <citation type="journal article" date="2004" name="DNA Res.">
        <title>Complete genome sequence of Yersinia pestis strain 91001, an isolate avirulent to humans.</title>
        <authorList>
            <person name="Song Y."/>
            <person name="Tong Z."/>
            <person name="Wang J."/>
            <person name="Wang L."/>
            <person name="Guo Z."/>
            <person name="Han Y."/>
            <person name="Zhang J."/>
            <person name="Pei D."/>
            <person name="Zhou D."/>
            <person name="Qin H."/>
            <person name="Pang X."/>
            <person name="Han Y."/>
            <person name="Zhai J."/>
            <person name="Li M."/>
            <person name="Cui B."/>
            <person name="Qi Z."/>
            <person name="Jin L."/>
            <person name="Dai R."/>
            <person name="Chen F."/>
            <person name="Li S."/>
            <person name="Ye C."/>
            <person name="Du Z."/>
            <person name="Lin W."/>
            <person name="Wang J."/>
            <person name="Yu J."/>
            <person name="Yang H."/>
            <person name="Wang J."/>
            <person name="Huang P."/>
            <person name="Yang R."/>
        </authorList>
    </citation>
    <scope>NUCLEOTIDE SEQUENCE [LARGE SCALE GENOMIC DNA]</scope>
    <source>
        <strain evidence="9">91001 / Biovar Mediaevalis</strain>
    </source>
</reference>
<dbReference type="EMBL" id="AE017042">
    <property type="protein sequence ID" value="AAS61209.1"/>
    <property type="molecule type" value="Genomic_DNA"/>
</dbReference>
<dbReference type="HOGENOM" id="CLU_160040_2_3_6"/>
<dbReference type="GO" id="GO:0005886">
    <property type="term" value="C:plasma membrane"/>
    <property type="evidence" value="ECO:0007669"/>
    <property type="project" value="UniProtKB-SubCell"/>
</dbReference>
<keyword evidence="4 7" id="KW-0812">Transmembrane</keyword>
<sequence>MNQPIWWFRTYGVSGTVIINFMEALMGILSWIIFGLIAGILAKWIMPGEDGGGFIMTIILGIIGALVGGYISTFFGMGRVDGFNLGSFVVAVIGSLVVLFIYRKLRS</sequence>
<evidence type="ECO:0000256" key="4">
    <source>
        <dbReference type="ARBA" id="ARBA00022692"/>
    </source>
</evidence>
<evidence type="ECO:0000256" key="6">
    <source>
        <dbReference type="ARBA" id="ARBA00023136"/>
    </source>
</evidence>
<dbReference type="KEGG" id="ypm:YP_0955"/>
<organism evidence="8 9">
    <name type="scientific">Yersinia pestis</name>
    <dbReference type="NCBI Taxonomy" id="632"/>
    <lineage>
        <taxon>Bacteria</taxon>
        <taxon>Pseudomonadati</taxon>
        <taxon>Pseudomonadota</taxon>
        <taxon>Gammaproteobacteria</taxon>
        <taxon>Enterobacterales</taxon>
        <taxon>Yersiniaceae</taxon>
        <taxon>Yersinia</taxon>
    </lineage>
</organism>
<evidence type="ECO:0000256" key="5">
    <source>
        <dbReference type="ARBA" id="ARBA00022989"/>
    </source>
</evidence>
<dbReference type="Pfam" id="PF04226">
    <property type="entry name" value="Transgly_assoc"/>
    <property type="match status" value="1"/>
</dbReference>
<evidence type="ECO:0000313" key="8">
    <source>
        <dbReference type="EMBL" id="AAS61209.1"/>
    </source>
</evidence>
<comment type="similarity">
    <text evidence="2">Belongs to the UPF0410 family.</text>
</comment>
<evidence type="ECO:0000256" key="3">
    <source>
        <dbReference type="ARBA" id="ARBA00022475"/>
    </source>
</evidence>
<protein>
    <submittedName>
        <fullName evidence="8">Membrane protein</fullName>
    </submittedName>
</protein>
<evidence type="ECO:0000256" key="7">
    <source>
        <dbReference type="SAM" id="Phobius"/>
    </source>
</evidence>
<keyword evidence="6 7" id="KW-0472">Membrane</keyword>
<evidence type="ECO:0000256" key="2">
    <source>
        <dbReference type="ARBA" id="ARBA00011006"/>
    </source>
</evidence>
<feature type="transmembrane region" description="Helical" evidence="7">
    <location>
        <begin position="17"/>
        <end position="42"/>
    </location>
</feature>
<dbReference type="PANTHER" id="PTHR33884:SF4">
    <property type="entry name" value="UPF0410 PROTEIN YEAQ"/>
    <property type="match status" value="1"/>
</dbReference>
<dbReference type="PANTHER" id="PTHR33884">
    <property type="entry name" value="UPF0410 PROTEIN YMGE"/>
    <property type="match status" value="1"/>
</dbReference>
<keyword evidence="3" id="KW-1003">Cell membrane</keyword>
<dbReference type="AlphaFoldDB" id="A0A0H2W1P6"/>
<feature type="transmembrane region" description="Helical" evidence="7">
    <location>
        <begin position="54"/>
        <end position="77"/>
    </location>
</feature>
<evidence type="ECO:0000256" key="1">
    <source>
        <dbReference type="ARBA" id="ARBA00004651"/>
    </source>
</evidence>
<dbReference type="EnsemblBacteria" id="AAS61209">
    <property type="protein sequence ID" value="AAS61209"/>
    <property type="gene ID" value="YP_0955"/>
</dbReference>
<comment type="subcellular location">
    <subcellularLocation>
        <location evidence="1">Cell membrane</location>
        <topology evidence="1">Multi-pass membrane protein</topology>
    </subcellularLocation>
</comment>
<proteinExistence type="inferred from homology"/>
<dbReference type="Proteomes" id="UP000001019">
    <property type="component" value="Chromosome"/>
</dbReference>
<gene>
    <name evidence="8" type="ordered locus">YP_0955</name>
</gene>
<name>A0A0H2W1P6_YERPE</name>
<evidence type="ECO:0000313" key="9">
    <source>
        <dbReference type="Proteomes" id="UP000001019"/>
    </source>
</evidence>